<feature type="transmembrane region" description="Helical" evidence="2">
    <location>
        <begin position="56"/>
        <end position="74"/>
    </location>
</feature>
<keyword evidence="4" id="KW-1185">Reference proteome</keyword>
<dbReference type="Proteomes" id="UP001596505">
    <property type="component" value="Unassembled WGS sequence"/>
</dbReference>
<dbReference type="EMBL" id="JBHTCO010000044">
    <property type="protein sequence ID" value="MFC7395275.1"/>
    <property type="molecule type" value="Genomic_DNA"/>
</dbReference>
<evidence type="ECO:0000313" key="3">
    <source>
        <dbReference type="EMBL" id="MFC7395275.1"/>
    </source>
</evidence>
<evidence type="ECO:0000256" key="1">
    <source>
        <dbReference type="SAM" id="Coils"/>
    </source>
</evidence>
<protein>
    <submittedName>
        <fullName evidence="3">Uncharacterized protein</fullName>
    </submittedName>
</protein>
<organism evidence="3 4">
    <name type="scientific">Scopulibacillus cellulosilyticus</name>
    <dbReference type="NCBI Taxonomy" id="2665665"/>
    <lineage>
        <taxon>Bacteria</taxon>
        <taxon>Bacillati</taxon>
        <taxon>Bacillota</taxon>
        <taxon>Bacilli</taxon>
        <taxon>Bacillales</taxon>
        <taxon>Sporolactobacillaceae</taxon>
        <taxon>Scopulibacillus</taxon>
    </lineage>
</organism>
<proteinExistence type="predicted"/>
<accession>A0ABW2Q2R3</accession>
<evidence type="ECO:0000313" key="4">
    <source>
        <dbReference type="Proteomes" id="UP001596505"/>
    </source>
</evidence>
<keyword evidence="2" id="KW-0472">Membrane</keyword>
<keyword evidence="2" id="KW-0812">Transmembrane</keyword>
<evidence type="ECO:0000256" key="2">
    <source>
        <dbReference type="SAM" id="Phobius"/>
    </source>
</evidence>
<feature type="transmembrane region" description="Helical" evidence="2">
    <location>
        <begin position="117"/>
        <end position="132"/>
    </location>
</feature>
<dbReference type="RefSeq" id="WP_380969656.1">
    <property type="nucleotide sequence ID" value="NZ_JBHTCO010000044.1"/>
</dbReference>
<feature type="transmembrane region" description="Helical" evidence="2">
    <location>
        <begin position="94"/>
        <end position="112"/>
    </location>
</feature>
<reference evidence="4" key="1">
    <citation type="journal article" date="2019" name="Int. J. Syst. Evol. Microbiol.">
        <title>The Global Catalogue of Microorganisms (GCM) 10K type strain sequencing project: providing services to taxonomists for standard genome sequencing and annotation.</title>
        <authorList>
            <consortium name="The Broad Institute Genomics Platform"/>
            <consortium name="The Broad Institute Genome Sequencing Center for Infectious Disease"/>
            <person name="Wu L."/>
            <person name="Ma J."/>
        </authorList>
    </citation>
    <scope>NUCLEOTIDE SEQUENCE [LARGE SCALE GENOMIC DNA]</scope>
    <source>
        <strain evidence="4">CGMCC 1.16305</strain>
    </source>
</reference>
<keyword evidence="2" id="KW-1133">Transmembrane helix</keyword>
<feature type="coiled-coil region" evidence="1">
    <location>
        <begin position="161"/>
        <end position="195"/>
    </location>
</feature>
<gene>
    <name evidence="3" type="ORF">ACFQRG_20405</name>
</gene>
<comment type="caution">
    <text evidence="3">The sequence shown here is derived from an EMBL/GenBank/DDBJ whole genome shotgun (WGS) entry which is preliminary data.</text>
</comment>
<sequence>MRINLLTESCRLIADHTNRNKMTITIDKEPFEVIALKLNRLVFLFRYYPNKGPKKYISLFFGILGTSIGIYIWLSRLPQFYGDDMTSLKHIQGLDYTIFLFIPSSIALISVLFNKTYLMYLAALISLPIILFVGLHPLSIYCPLLCYLISILITFKKSLTKKDKEELEKLITEQVKEIEKEAEEQLTKAQSVISQKTNILHTNSSSEPTSYHIVRTYQANLNIANKINQNYKNYVKSRGSAFANTYRLGVFYLLTRTNGIWDLKQTIGEKTKYRFKGQKKQVNISEITILDIWEEPPVSVVLY</sequence>
<name>A0ABW2Q2R3_9BACL</name>
<keyword evidence="1" id="KW-0175">Coiled coil</keyword>